<dbReference type="SUPFAM" id="SSF57701">
    <property type="entry name" value="Zn2/Cys6 DNA-binding domain"/>
    <property type="match status" value="1"/>
</dbReference>
<feature type="region of interest" description="Disordered" evidence="4">
    <location>
        <begin position="41"/>
        <end position="67"/>
    </location>
</feature>
<dbReference type="PROSITE" id="PS50048">
    <property type="entry name" value="ZN2_CY6_FUNGAL_2"/>
    <property type="match status" value="1"/>
</dbReference>
<dbReference type="GO" id="GO:0008270">
    <property type="term" value="F:zinc ion binding"/>
    <property type="evidence" value="ECO:0007669"/>
    <property type="project" value="InterPro"/>
</dbReference>
<feature type="compositionally biased region" description="Polar residues" evidence="4">
    <location>
        <begin position="822"/>
        <end position="846"/>
    </location>
</feature>
<evidence type="ECO:0000256" key="3">
    <source>
        <dbReference type="SAM" id="Coils"/>
    </source>
</evidence>
<sequence length="857" mass="95558">MLALLRPGSSAFQFAGKSLETEPRQPAEGWDVERSMMAASSHNLFPRSPTRSYDSSSVSSATSPRPQVHYLSSLMGSNVRSNATHTPQPIGIPPLPSVSQSAFQPFTPVTASSIMGRDSLASGESVVSTPGLSSAQLSANAQAQKRAYRQRRKDPSCDACRERKVKCDATETNSCSECSSRNVKCQFTKETNRRMSSIKQVQDLEKQMERVKRENTHLKRSLAERAGGEPMTIDPEVADQFALRLPELNSEPRKRQRVSTMHDYARARVNFRNVSKGLMKTPALYRPWPEPAYFEQAQPLLPAKLTTDKFLHSYYSAFHVMAPIIHWPSFQRDVERLYRNEDTRQVPRTWLAMFFAILAVGCLFSSDPGLDRTLKASELMEISKDLMDSWANDYVLDDVRGLFLIGVALYEMNLKSAAWKWLGKATRCAQDLELHLELGARTRVDADMRRRVWWAVYIFDRTLSLDLGRPFMIDDNDCDIVLPEPLDDHFLESEGSMLAHNTTTPSLTQFLHAIINVVRSFSALRKAFAAGVIDRPQLATFDSHFTACQNLFPPVFGPNNLETVSPHVLAPLAYLLSARLHLHRHNLSPSCPIEARIEAIEQCTETAYETARLMERSSASLADSATTLLVTHVFRSTLFLLLTGYREQAITCLRVLKSVHEKRDVSVACGRYLSFFVHTLRSKHHEAAERLSRPTISSYPQQHPSIDPRVIQETLFRDEELLLYVSADMQASAETAWIWAGVERDAPLPLPPSARGMRSVDKRTGLTSDERQDWGGWDSLIDLVRGLGPAPAPSTIPSYGLATAPHPTQTLPPIVMEPATAPRSSGTGADSAKNSPTPSGALPSSRSTERISIANII</sequence>
<dbReference type="CDD" id="cd12148">
    <property type="entry name" value="fungal_TF_MHR"/>
    <property type="match status" value="1"/>
</dbReference>
<evidence type="ECO:0000256" key="1">
    <source>
        <dbReference type="ARBA" id="ARBA00022723"/>
    </source>
</evidence>
<keyword evidence="2" id="KW-0539">Nucleus</keyword>
<dbReference type="Pfam" id="PF00172">
    <property type="entry name" value="Zn_clus"/>
    <property type="match status" value="1"/>
</dbReference>
<dbReference type="SMART" id="SM00066">
    <property type="entry name" value="GAL4"/>
    <property type="match status" value="1"/>
</dbReference>
<accession>A0A9W8TQ18</accession>
<dbReference type="EMBL" id="JANPWZ010000079">
    <property type="protein sequence ID" value="KAJ3579592.1"/>
    <property type="molecule type" value="Genomic_DNA"/>
</dbReference>
<keyword evidence="1" id="KW-0479">Metal-binding</keyword>
<evidence type="ECO:0000259" key="5">
    <source>
        <dbReference type="PROSITE" id="PS50048"/>
    </source>
</evidence>
<dbReference type="GO" id="GO:0006351">
    <property type="term" value="P:DNA-templated transcription"/>
    <property type="evidence" value="ECO:0007669"/>
    <property type="project" value="InterPro"/>
</dbReference>
<dbReference type="PANTHER" id="PTHR46910">
    <property type="entry name" value="TRANSCRIPTION FACTOR PDR1"/>
    <property type="match status" value="1"/>
</dbReference>
<dbReference type="Pfam" id="PF04082">
    <property type="entry name" value="Fungal_trans"/>
    <property type="match status" value="1"/>
</dbReference>
<organism evidence="6 7">
    <name type="scientific">Xylaria arbuscula</name>
    <dbReference type="NCBI Taxonomy" id="114810"/>
    <lineage>
        <taxon>Eukaryota</taxon>
        <taxon>Fungi</taxon>
        <taxon>Dikarya</taxon>
        <taxon>Ascomycota</taxon>
        <taxon>Pezizomycotina</taxon>
        <taxon>Sordariomycetes</taxon>
        <taxon>Xylariomycetidae</taxon>
        <taxon>Xylariales</taxon>
        <taxon>Xylariaceae</taxon>
        <taxon>Xylaria</taxon>
    </lineage>
</organism>
<dbReference type="InterPro" id="IPR007219">
    <property type="entry name" value="XnlR_reg_dom"/>
</dbReference>
<dbReference type="PROSITE" id="PS00463">
    <property type="entry name" value="ZN2_CY6_FUNGAL_1"/>
    <property type="match status" value="1"/>
</dbReference>
<dbReference type="AlphaFoldDB" id="A0A9W8TQ18"/>
<keyword evidence="3" id="KW-0175">Coiled coil</keyword>
<feature type="region of interest" description="Disordered" evidence="4">
    <location>
        <begin position="750"/>
        <end position="771"/>
    </location>
</feature>
<evidence type="ECO:0000256" key="4">
    <source>
        <dbReference type="SAM" id="MobiDB-lite"/>
    </source>
</evidence>
<dbReference type="VEuPathDB" id="FungiDB:F4678DRAFT_358854"/>
<dbReference type="PANTHER" id="PTHR46910:SF1">
    <property type="entry name" value="MISCELLANEOUS ZN(II)2CYS6 TRANSCRIPTION FACTOR (EUROFUNG)-RELATED"/>
    <property type="match status" value="1"/>
</dbReference>
<dbReference type="GO" id="GO:0000981">
    <property type="term" value="F:DNA-binding transcription factor activity, RNA polymerase II-specific"/>
    <property type="evidence" value="ECO:0007669"/>
    <property type="project" value="InterPro"/>
</dbReference>
<proteinExistence type="predicted"/>
<dbReference type="SMART" id="SM00906">
    <property type="entry name" value="Fungal_trans"/>
    <property type="match status" value="1"/>
</dbReference>
<dbReference type="GO" id="GO:0003677">
    <property type="term" value="F:DNA binding"/>
    <property type="evidence" value="ECO:0007669"/>
    <property type="project" value="InterPro"/>
</dbReference>
<evidence type="ECO:0000256" key="2">
    <source>
        <dbReference type="ARBA" id="ARBA00023242"/>
    </source>
</evidence>
<protein>
    <recommendedName>
        <fullName evidence="5">Zn(2)-C6 fungal-type domain-containing protein</fullName>
    </recommendedName>
</protein>
<name>A0A9W8TQ18_9PEZI</name>
<dbReference type="InterPro" id="IPR001138">
    <property type="entry name" value="Zn2Cys6_DnaBD"/>
</dbReference>
<dbReference type="Proteomes" id="UP001148614">
    <property type="component" value="Unassembled WGS sequence"/>
</dbReference>
<dbReference type="InterPro" id="IPR050987">
    <property type="entry name" value="AtrR-like"/>
</dbReference>
<feature type="compositionally biased region" description="Low complexity" evidence="4">
    <location>
        <begin position="46"/>
        <end position="66"/>
    </location>
</feature>
<feature type="compositionally biased region" description="Basic and acidic residues" evidence="4">
    <location>
        <begin position="758"/>
        <end position="771"/>
    </location>
</feature>
<evidence type="ECO:0000313" key="7">
    <source>
        <dbReference type="Proteomes" id="UP001148614"/>
    </source>
</evidence>
<gene>
    <name evidence="6" type="ORF">NPX13_g973</name>
</gene>
<dbReference type="InterPro" id="IPR036864">
    <property type="entry name" value="Zn2-C6_fun-type_DNA-bd_sf"/>
</dbReference>
<evidence type="ECO:0000313" key="6">
    <source>
        <dbReference type="EMBL" id="KAJ3579592.1"/>
    </source>
</evidence>
<keyword evidence="7" id="KW-1185">Reference proteome</keyword>
<dbReference type="Gene3D" id="4.10.240.10">
    <property type="entry name" value="Zn(2)-C6 fungal-type DNA-binding domain"/>
    <property type="match status" value="1"/>
</dbReference>
<feature type="domain" description="Zn(2)-C6 fungal-type" evidence="5">
    <location>
        <begin position="156"/>
        <end position="187"/>
    </location>
</feature>
<comment type="caution">
    <text evidence="6">The sequence shown here is derived from an EMBL/GenBank/DDBJ whole genome shotgun (WGS) entry which is preliminary data.</text>
</comment>
<feature type="region of interest" description="Disordered" evidence="4">
    <location>
        <begin position="800"/>
        <end position="857"/>
    </location>
</feature>
<dbReference type="CDD" id="cd00067">
    <property type="entry name" value="GAL4"/>
    <property type="match status" value="1"/>
</dbReference>
<reference evidence="6" key="1">
    <citation type="submission" date="2022-07" db="EMBL/GenBank/DDBJ databases">
        <title>Genome Sequence of Xylaria arbuscula.</title>
        <authorList>
            <person name="Buettner E."/>
        </authorList>
    </citation>
    <scope>NUCLEOTIDE SEQUENCE</scope>
    <source>
        <strain evidence="6">VT107</strain>
    </source>
</reference>
<feature type="coiled-coil region" evidence="3">
    <location>
        <begin position="194"/>
        <end position="221"/>
    </location>
</feature>